<dbReference type="NCBIfam" id="TIGR02871">
    <property type="entry name" value="spore_ylbJ"/>
    <property type="match status" value="1"/>
</dbReference>
<evidence type="ECO:0000256" key="1">
    <source>
        <dbReference type="SAM" id="Phobius"/>
    </source>
</evidence>
<proteinExistence type="predicted"/>
<feature type="domain" description="Nucleoside transporter/FeoB GTPase Gate" evidence="2">
    <location>
        <begin position="68"/>
        <end position="162"/>
    </location>
</feature>
<protein>
    <submittedName>
        <fullName evidence="3">Sporulation integral membrane protein YlbJ</fullName>
    </submittedName>
</protein>
<reference evidence="3 4" key="1">
    <citation type="submission" date="2016-10" db="EMBL/GenBank/DDBJ databases">
        <authorList>
            <person name="de Groot N.N."/>
        </authorList>
    </citation>
    <scope>NUCLEOTIDE SEQUENCE [LARGE SCALE GENOMIC DNA]</scope>
    <source>
        <strain evidence="3 4">DSM 18978</strain>
    </source>
</reference>
<feature type="transmembrane region" description="Helical" evidence="1">
    <location>
        <begin position="57"/>
        <end position="77"/>
    </location>
</feature>
<keyword evidence="1" id="KW-0812">Transmembrane</keyword>
<feature type="transmembrane region" description="Helical" evidence="1">
    <location>
        <begin position="403"/>
        <end position="428"/>
    </location>
</feature>
<evidence type="ECO:0000313" key="3">
    <source>
        <dbReference type="EMBL" id="SCY85111.1"/>
    </source>
</evidence>
<feature type="transmembrane region" description="Helical" evidence="1">
    <location>
        <begin position="345"/>
        <end position="370"/>
    </location>
</feature>
<feature type="transmembrane region" description="Helical" evidence="1">
    <location>
        <begin position="30"/>
        <end position="51"/>
    </location>
</feature>
<gene>
    <name evidence="3" type="ORF">SAMN03080606_02738</name>
</gene>
<dbReference type="OrthoDB" id="1645614at2"/>
<dbReference type="STRING" id="1120976.SAMN03080606_02738"/>
<feature type="transmembrane region" description="Helical" evidence="1">
    <location>
        <begin position="316"/>
        <end position="338"/>
    </location>
</feature>
<keyword evidence="4" id="KW-1185">Reference proteome</keyword>
<dbReference type="InterPro" id="IPR014226">
    <property type="entry name" value="Spore_IM_YlbJ"/>
</dbReference>
<organism evidence="3 4">
    <name type="scientific">Alkaliphilus peptidifermentans DSM 18978</name>
    <dbReference type="NCBI Taxonomy" id="1120976"/>
    <lineage>
        <taxon>Bacteria</taxon>
        <taxon>Bacillati</taxon>
        <taxon>Bacillota</taxon>
        <taxon>Clostridia</taxon>
        <taxon>Peptostreptococcales</taxon>
        <taxon>Natronincolaceae</taxon>
        <taxon>Alkaliphilus</taxon>
    </lineage>
</organism>
<dbReference type="EMBL" id="FMUS01000018">
    <property type="protein sequence ID" value="SCY85111.1"/>
    <property type="molecule type" value="Genomic_DNA"/>
</dbReference>
<evidence type="ECO:0000259" key="2">
    <source>
        <dbReference type="Pfam" id="PF07670"/>
    </source>
</evidence>
<feature type="transmembrane region" description="Helical" evidence="1">
    <location>
        <begin position="172"/>
        <end position="194"/>
    </location>
</feature>
<feature type="transmembrane region" description="Helical" evidence="1">
    <location>
        <begin position="6"/>
        <end position="23"/>
    </location>
</feature>
<sequence length="435" mass="48220">MLSFFIVAFCLAICIILLCSEIFRQRLISFITNYLIVLIIFLLVIAIIIYPDESVNAAYIGLMTWFSIVLPALLPFFIGSELLIGLGVVKFIGILLEPIMRPLFNVPGEGSFAFAMSITSGYPVGAKIVTKLRSDNVLTPYEAQRLVSFCSTSGPLFIMGAVGVGMFQSSEIGIFLAICHYLGAITVGLLFSFYKKSKKARPKMGIQKNYLLSALRQLAKSRRESPSFGILLGRAVKESINTMLMVGGFIILFSVIINIFDVIGLIDFFTGVLLFILKPFNLNHSLIKGLITSIFEITIGCKMVAEASSSLLVSKIAVAAFAIAWSGFSIHAQAISIISTSDIRVGLYIFSKLLHGALSSMFVFVLYPIFSSLFQLSKPVFFNSVDYILHQRILDNLKLSVELFIGIVLFMLFISLFASFIQFIIGFFKRKGRRF</sequence>
<dbReference type="InterPro" id="IPR011642">
    <property type="entry name" value="Gate_dom"/>
</dbReference>
<dbReference type="RefSeq" id="WP_091544459.1">
    <property type="nucleotide sequence ID" value="NZ_FMUS01000018.1"/>
</dbReference>
<name>A0A1G5JB13_9FIRM</name>
<feature type="transmembrane region" description="Helical" evidence="1">
    <location>
        <begin position="146"/>
        <end position="166"/>
    </location>
</feature>
<dbReference type="Proteomes" id="UP000198636">
    <property type="component" value="Unassembled WGS sequence"/>
</dbReference>
<feature type="transmembrane region" description="Helical" evidence="1">
    <location>
        <begin position="244"/>
        <end position="277"/>
    </location>
</feature>
<keyword evidence="1" id="KW-1133">Transmembrane helix</keyword>
<dbReference type="AlphaFoldDB" id="A0A1G5JB13"/>
<dbReference type="Pfam" id="PF07670">
    <property type="entry name" value="Gate"/>
    <property type="match status" value="1"/>
</dbReference>
<evidence type="ECO:0000313" key="4">
    <source>
        <dbReference type="Proteomes" id="UP000198636"/>
    </source>
</evidence>
<accession>A0A1G5JB13</accession>
<keyword evidence="1" id="KW-0472">Membrane</keyword>